<dbReference type="InterPro" id="IPR000504">
    <property type="entry name" value="RRM_dom"/>
</dbReference>
<dbReference type="EMBL" id="JAVXUP010002774">
    <property type="protein sequence ID" value="KAK3001497.1"/>
    <property type="molecule type" value="Genomic_DNA"/>
</dbReference>
<dbReference type="GO" id="GO:0005634">
    <property type="term" value="C:nucleus"/>
    <property type="evidence" value="ECO:0007669"/>
    <property type="project" value="TreeGrafter"/>
</dbReference>
<evidence type="ECO:0000313" key="5">
    <source>
        <dbReference type="EMBL" id="KAK3001497.1"/>
    </source>
</evidence>
<dbReference type="InterPro" id="IPR035979">
    <property type="entry name" value="RBD_domain_sf"/>
</dbReference>
<dbReference type="Gene3D" id="3.30.70.330">
    <property type="match status" value="1"/>
</dbReference>
<accession>A0AA88V400</accession>
<dbReference type="PROSITE" id="PS50102">
    <property type="entry name" value="RRM"/>
    <property type="match status" value="1"/>
</dbReference>
<evidence type="ECO:0000256" key="1">
    <source>
        <dbReference type="ARBA" id="ARBA00022884"/>
    </source>
</evidence>
<dbReference type="SMART" id="SM00360">
    <property type="entry name" value="RRM"/>
    <property type="match status" value="1"/>
</dbReference>
<feature type="compositionally biased region" description="Basic and acidic residues" evidence="3">
    <location>
        <begin position="1"/>
        <end position="28"/>
    </location>
</feature>
<proteinExistence type="predicted"/>
<feature type="region of interest" description="Disordered" evidence="3">
    <location>
        <begin position="1"/>
        <end position="45"/>
    </location>
</feature>
<dbReference type="CDD" id="cd12680">
    <property type="entry name" value="RRM_THOC4"/>
    <property type="match status" value="1"/>
</dbReference>
<feature type="compositionally biased region" description="Basic and acidic residues" evidence="3">
    <location>
        <begin position="237"/>
        <end position="248"/>
    </location>
</feature>
<reference evidence="5" key="1">
    <citation type="submission" date="2022-12" db="EMBL/GenBank/DDBJ databases">
        <title>Draft genome assemblies for two species of Escallonia (Escalloniales).</title>
        <authorList>
            <person name="Chanderbali A."/>
            <person name="Dervinis C."/>
            <person name="Anghel I."/>
            <person name="Soltis D."/>
            <person name="Soltis P."/>
            <person name="Zapata F."/>
        </authorList>
    </citation>
    <scope>NUCLEOTIDE SEQUENCE</scope>
    <source>
        <strain evidence="5">UCBG64.0493</strain>
        <tissue evidence="5">Leaf</tissue>
    </source>
</reference>
<organism evidence="5 6">
    <name type="scientific">Escallonia herrerae</name>
    <dbReference type="NCBI Taxonomy" id="1293975"/>
    <lineage>
        <taxon>Eukaryota</taxon>
        <taxon>Viridiplantae</taxon>
        <taxon>Streptophyta</taxon>
        <taxon>Embryophyta</taxon>
        <taxon>Tracheophyta</taxon>
        <taxon>Spermatophyta</taxon>
        <taxon>Magnoliopsida</taxon>
        <taxon>eudicotyledons</taxon>
        <taxon>Gunneridae</taxon>
        <taxon>Pentapetalae</taxon>
        <taxon>asterids</taxon>
        <taxon>campanulids</taxon>
        <taxon>Escalloniales</taxon>
        <taxon>Escalloniaceae</taxon>
        <taxon>Escallonia</taxon>
    </lineage>
</organism>
<comment type="caution">
    <text evidence="5">The sequence shown here is derived from an EMBL/GenBank/DDBJ whole genome shotgun (WGS) entry which is preliminary data.</text>
</comment>
<dbReference type="Pfam" id="PF00076">
    <property type="entry name" value="RRM_1"/>
    <property type="match status" value="1"/>
</dbReference>
<evidence type="ECO:0000313" key="6">
    <source>
        <dbReference type="Proteomes" id="UP001188597"/>
    </source>
</evidence>
<dbReference type="InterPro" id="IPR012677">
    <property type="entry name" value="Nucleotide-bd_a/b_plait_sf"/>
</dbReference>
<dbReference type="AlphaFoldDB" id="A0AA88V400"/>
<dbReference type="InterPro" id="IPR051229">
    <property type="entry name" value="ALYREF_mRNA_export"/>
</dbReference>
<evidence type="ECO:0000256" key="3">
    <source>
        <dbReference type="SAM" id="MobiDB-lite"/>
    </source>
</evidence>
<protein>
    <recommendedName>
        <fullName evidence="4">RRM domain-containing protein</fullName>
    </recommendedName>
</protein>
<evidence type="ECO:0000256" key="2">
    <source>
        <dbReference type="PROSITE-ProRule" id="PRU00176"/>
    </source>
</evidence>
<dbReference type="PANTHER" id="PTHR19965">
    <property type="entry name" value="RNA AND EXPORT FACTOR BINDING PROTEIN"/>
    <property type="match status" value="1"/>
</dbReference>
<dbReference type="Proteomes" id="UP001188597">
    <property type="component" value="Unassembled WGS sequence"/>
</dbReference>
<keyword evidence="1 2" id="KW-0694">RNA-binding</keyword>
<dbReference type="Pfam" id="PF13865">
    <property type="entry name" value="FoP_duplication"/>
    <property type="match status" value="1"/>
</dbReference>
<gene>
    <name evidence="5" type="ORF">RJ639_020490</name>
</gene>
<dbReference type="SUPFAM" id="SSF54928">
    <property type="entry name" value="RNA-binding domain, RBD"/>
    <property type="match status" value="1"/>
</dbReference>
<sequence>MSDHLDKSLDEIIKMKEKSRSASHRDNPQGRGRTGGFHSGTGPAPVRRFADRAAARPAPYLPPNLSKDSISLLKRPQQVVTVTLKRILREIQCEMQSLRVQETLIDGVFGADADADAGKKLYISNLDFGVSNEDIKVLFSEVGFLKRYGIHYDQSGRSKGTADVVFARWSDALAAIKRYNNVQLDGKPMQIELVGVKLVSPAAILPIPDAGAPSVQERIKARGWDNRGGGRRIGKLAPEEAKGREQGKSRSKKISLSSEDLDADLDNYLNQAS</sequence>
<dbReference type="GO" id="GO:0003729">
    <property type="term" value="F:mRNA binding"/>
    <property type="evidence" value="ECO:0007669"/>
    <property type="project" value="TreeGrafter"/>
</dbReference>
<feature type="region of interest" description="Disordered" evidence="3">
    <location>
        <begin position="225"/>
        <end position="258"/>
    </location>
</feature>
<dbReference type="PANTHER" id="PTHR19965:SF69">
    <property type="entry name" value="NUCLEOTIDE-BINDING ALPHA-BETA PLAIT DOMAIN-CONTAINING PROTEIN-RELATED"/>
    <property type="match status" value="1"/>
</dbReference>
<keyword evidence="6" id="KW-1185">Reference proteome</keyword>
<evidence type="ECO:0000259" key="4">
    <source>
        <dbReference type="PROSITE" id="PS50102"/>
    </source>
</evidence>
<name>A0AA88V400_9ASTE</name>
<dbReference type="InterPro" id="IPR025715">
    <property type="entry name" value="FoP_C"/>
</dbReference>
<dbReference type="GO" id="GO:0006406">
    <property type="term" value="P:mRNA export from nucleus"/>
    <property type="evidence" value="ECO:0007669"/>
    <property type="project" value="TreeGrafter"/>
</dbReference>
<feature type="domain" description="RRM" evidence="4">
    <location>
        <begin position="119"/>
        <end position="196"/>
    </location>
</feature>